<dbReference type="OrthoDB" id="9799210at2"/>
<comment type="function">
    <text evidence="7">Catalyzes the ATP-dependent amidation of deamido-NAD to form NAD. Uses L-glutamine as a nitrogen source.</text>
</comment>
<feature type="binding site" evidence="7">
    <location>
        <position position="377"/>
    </location>
    <ligand>
        <name>deamido-NAD(+)</name>
        <dbReference type="ChEBI" id="CHEBI:58437"/>
        <note>ligand shared between two neighboring subunits</note>
    </ligand>
</feature>
<reference evidence="12 13" key="1">
    <citation type="submission" date="2018-11" db="EMBL/GenBank/DDBJ databases">
        <title>Genomic Encyclopedia of Type Strains, Phase IV (KMG-IV): sequencing the most valuable type-strain genomes for metagenomic binning, comparative biology and taxonomic classification.</title>
        <authorList>
            <person name="Goeker M."/>
        </authorList>
    </citation>
    <scope>NUCLEOTIDE SEQUENCE [LARGE SCALE GENOMIC DNA]</scope>
    <source>
        <strain evidence="12 13">DSM 22027</strain>
    </source>
</reference>
<dbReference type="RefSeq" id="WP_123290074.1">
    <property type="nucleotide sequence ID" value="NZ_RJVA01000011.1"/>
</dbReference>
<evidence type="ECO:0000256" key="8">
    <source>
        <dbReference type="PIRNR" id="PIRNR006630"/>
    </source>
</evidence>
<evidence type="ECO:0000256" key="5">
    <source>
        <dbReference type="ARBA" id="ARBA00022840"/>
    </source>
</evidence>
<dbReference type="GO" id="GO:0005524">
    <property type="term" value="F:ATP binding"/>
    <property type="evidence" value="ECO:0007669"/>
    <property type="project" value="UniProtKB-UniRule"/>
</dbReference>
<evidence type="ECO:0000256" key="2">
    <source>
        <dbReference type="ARBA" id="ARBA00007145"/>
    </source>
</evidence>
<dbReference type="InterPro" id="IPR014445">
    <property type="entry name" value="Gln-dep_NAD_synthase"/>
</dbReference>
<evidence type="ECO:0000256" key="3">
    <source>
        <dbReference type="ARBA" id="ARBA00022598"/>
    </source>
</evidence>
<organism evidence="12 13">
    <name type="scientific">Desulfosoma caldarium</name>
    <dbReference type="NCBI Taxonomy" id="610254"/>
    <lineage>
        <taxon>Bacteria</taxon>
        <taxon>Pseudomonadati</taxon>
        <taxon>Thermodesulfobacteriota</taxon>
        <taxon>Syntrophobacteria</taxon>
        <taxon>Syntrophobacterales</taxon>
        <taxon>Syntrophobacteraceae</taxon>
        <taxon>Desulfosoma</taxon>
    </lineage>
</organism>
<evidence type="ECO:0000259" key="11">
    <source>
        <dbReference type="PROSITE" id="PS50263"/>
    </source>
</evidence>
<dbReference type="InterPro" id="IPR003694">
    <property type="entry name" value="NAD_synthase"/>
</dbReference>
<feature type="binding site" evidence="7">
    <location>
        <begin position="294"/>
        <end position="301"/>
    </location>
    <ligand>
        <name>ATP</name>
        <dbReference type="ChEBI" id="CHEBI:30616"/>
    </ligand>
</feature>
<dbReference type="CDD" id="cd07570">
    <property type="entry name" value="GAT_Gln-NAD-synth"/>
    <property type="match status" value="1"/>
</dbReference>
<dbReference type="GO" id="GO:0004359">
    <property type="term" value="F:glutaminase activity"/>
    <property type="evidence" value="ECO:0007669"/>
    <property type="project" value="InterPro"/>
</dbReference>
<proteinExistence type="inferred from homology"/>
<evidence type="ECO:0000256" key="7">
    <source>
        <dbReference type="HAMAP-Rule" id="MF_02090"/>
    </source>
</evidence>
<gene>
    <name evidence="7" type="primary">nadE</name>
    <name evidence="12" type="ORF">EDC27_1619</name>
</gene>
<dbReference type="PANTHER" id="PTHR23090:SF9">
    <property type="entry name" value="GLUTAMINE-DEPENDENT NAD(+) SYNTHETASE"/>
    <property type="match status" value="1"/>
</dbReference>
<comment type="caution">
    <text evidence="7">Lacks conserved residue(s) required for the propagation of feature annotation.</text>
</comment>
<sequence>MKVALAQTNPFIGDFSGNTQKIVAMAREARGRGADLVIFPELALVGYPPRDLLDRPSFVRRSLSYWNAVAEASRDVAILCGAVAANEEPQGKPLHNVALFFENGHLRHVAKKRLLPTYDVFDEDRYFEPGREPAVVVCGGRRLGTTIWEDIWTEQDYLPRPLYRIDPVRELKSHDIEMPINIAASPYHRGKAAWVGQLLRRHAMACAVPVIYVNQTGGNDELIFQGRSMVWNRQGACVARAADFSEDLCLYDVDADEGECRKVCEDSVEEVLHALILGLRDYVKKCAFQKVVLGLSGGIDSAVTACVARLALGAKNVLTLAMPGPFNTAESLEDAQQLAAALEVPCAVVPIETLFQGTCQVLEPLSHGRPWNTTVENVQARLRGLLLMAVSNKLGHMVVNTANKSELAVGYCTLYGDTNGGLSVLGDVPKTLVYELAAAINRRYGWIPRRILEKPPSAELRPNQTDQDTLPPYEVLDGILEAYVEEGKAVDEICAMGWPREVVWSVVRRVDSNEFKRRQAPLVLRVTTKAFGSGRRWPIAHGYREDACT</sequence>
<dbReference type="Gene3D" id="3.40.50.620">
    <property type="entry name" value="HUPs"/>
    <property type="match status" value="1"/>
</dbReference>
<feature type="binding site" evidence="7">
    <location>
        <position position="401"/>
    </location>
    <ligand>
        <name>ATP</name>
        <dbReference type="ChEBI" id="CHEBI:30616"/>
    </ligand>
</feature>
<dbReference type="InterPro" id="IPR036526">
    <property type="entry name" value="C-N_Hydrolase_sf"/>
</dbReference>
<keyword evidence="6 7" id="KW-0520">NAD</keyword>
<dbReference type="HAMAP" id="MF_02090">
    <property type="entry name" value="NadE_glutamine_dep"/>
    <property type="match status" value="1"/>
</dbReference>
<dbReference type="EMBL" id="RJVA01000011">
    <property type="protein sequence ID" value="ROQ93588.1"/>
    <property type="molecule type" value="Genomic_DNA"/>
</dbReference>
<dbReference type="GO" id="GO:0008795">
    <property type="term" value="F:NAD+ synthase activity"/>
    <property type="evidence" value="ECO:0007669"/>
    <property type="project" value="UniProtKB-UniRule"/>
</dbReference>
<comment type="catalytic activity">
    <reaction evidence="7 8">
        <text>deamido-NAD(+) + L-glutamine + ATP + H2O = L-glutamate + AMP + diphosphate + NAD(+) + H(+)</text>
        <dbReference type="Rhea" id="RHEA:24384"/>
        <dbReference type="ChEBI" id="CHEBI:15377"/>
        <dbReference type="ChEBI" id="CHEBI:15378"/>
        <dbReference type="ChEBI" id="CHEBI:29985"/>
        <dbReference type="ChEBI" id="CHEBI:30616"/>
        <dbReference type="ChEBI" id="CHEBI:33019"/>
        <dbReference type="ChEBI" id="CHEBI:57540"/>
        <dbReference type="ChEBI" id="CHEBI:58359"/>
        <dbReference type="ChEBI" id="CHEBI:58437"/>
        <dbReference type="ChEBI" id="CHEBI:456215"/>
        <dbReference type="EC" id="6.3.5.1"/>
    </reaction>
</comment>
<feature type="binding site" evidence="7">
    <location>
        <position position="191"/>
    </location>
    <ligand>
        <name>L-glutamine</name>
        <dbReference type="ChEBI" id="CHEBI:58359"/>
    </ligand>
</feature>
<dbReference type="GO" id="GO:0009435">
    <property type="term" value="P:NAD+ biosynthetic process"/>
    <property type="evidence" value="ECO:0007669"/>
    <property type="project" value="UniProtKB-UniRule"/>
</dbReference>
<dbReference type="Pfam" id="PF00795">
    <property type="entry name" value="CN_hydrolase"/>
    <property type="match status" value="1"/>
</dbReference>
<evidence type="ECO:0000256" key="1">
    <source>
        <dbReference type="ARBA" id="ARBA00005188"/>
    </source>
</evidence>
<keyword evidence="5 7" id="KW-0067">ATP-binding</keyword>
<dbReference type="GO" id="GO:0003952">
    <property type="term" value="F:NAD+ synthase (glutamine-hydrolyzing) activity"/>
    <property type="evidence" value="ECO:0007669"/>
    <property type="project" value="UniProtKB-UniRule"/>
</dbReference>
<evidence type="ECO:0000256" key="6">
    <source>
        <dbReference type="ARBA" id="ARBA00023027"/>
    </source>
</evidence>
<dbReference type="NCBIfam" id="TIGR00552">
    <property type="entry name" value="nadE"/>
    <property type="match status" value="1"/>
</dbReference>
<evidence type="ECO:0000313" key="12">
    <source>
        <dbReference type="EMBL" id="ROQ93588.1"/>
    </source>
</evidence>
<dbReference type="AlphaFoldDB" id="A0A3N1UV99"/>
<dbReference type="Gene3D" id="3.60.110.10">
    <property type="entry name" value="Carbon-nitrogen hydrolase"/>
    <property type="match status" value="1"/>
</dbReference>
<dbReference type="InterPro" id="IPR000132">
    <property type="entry name" value="Nitrilase/CN_hydratase_CS"/>
</dbReference>
<feature type="binding site" evidence="7">
    <location>
        <position position="185"/>
    </location>
    <ligand>
        <name>L-glutamine</name>
        <dbReference type="ChEBI" id="CHEBI:58359"/>
    </ligand>
</feature>
<keyword evidence="4 7" id="KW-0547">Nucleotide-binding</keyword>
<dbReference type="Pfam" id="PF02540">
    <property type="entry name" value="NAD_synthase"/>
    <property type="match status" value="1"/>
</dbReference>
<comment type="pathway">
    <text evidence="1 7 8">Cofactor biosynthesis; NAD(+) biosynthesis; NAD(+) from deamido-NAD(+) (L-Gln route): step 1/1.</text>
</comment>
<dbReference type="NCBIfam" id="NF010588">
    <property type="entry name" value="PRK13981.1"/>
    <property type="match status" value="1"/>
</dbReference>
<dbReference type="EC" id="6.3.5.1" evidence="7 8"/>
<dbReference type="InterPro" id="IPR003010">
    <property type="entry name" value="C-N_Hydrolase"/>
</dbReference>
<dbReference type="Proteomes" id="UP000276223">
    <property type="component" value="Unassembled WGS sequence"/>
</dbReference>
<feature type="binding site" evidence="7">
    <location>
        <position position="118"/>
    </location>
    <ligand>
        <name>L-glutamine</name>
        <dbReference type="ChEBI" id="CHEBI:58359"/>
    </ligand>
</feature>
<evidence type="ECO:0000256" key="10">
    <source>
        <dbReference type="RuleBase" id="RU003811"/>
    </source>
</evidence>
<keyword evidence="13" id="KW-1185">Reference proteome</keyword>
<accession>A0A3N1UV99</accession>
<name>A0A3N1UV99_9BACT</name>
<dbReference type="FunFam" id="3.40.50.620:FF:000106">
    <property type="entry name" value="Glutamine-dependent NAD(+) synthetase"/>
    <property type="match status" value="1"/>
</dbReference>
<feature type="active site" description="For glutaminase activity" evidence="7">
    <location>
        <position position="112"/>
    </location>
</feature>
<dbReference type="PIRSF" id="PIRSF006630">
    <property type="entry name" value="NADS_GAT"/>
    <property type="match status" value="1"/>
</dbReference>
<protein>
    <recommendedName>
        <fullName evidence="7 8">Glutamine-dependent NAD(+) synthetase</fullName>
        <ecNumber evidence="7 8">6.3.5.1</ecNumber>
    </recommendedName>
    <alternativeName>
        <fullName evidence="7 8">NAD(+) synthase [glutamine-hydrolyzing]</fullName>
    </alternativeName>
</protein>
<dbReference type="GO" id="GO:0000257">
    <property type="term" value="F:nitrilase activity"/>
    <property type="evidence" value="ECO:0007669"/>
    <property type="project" value="UniProtKB-ARBA"/>
</dbReference>
<comment type="caution">
    <text evidence="12">The sequence shown here is derived from an EMBL/GenBank/DDBJ whole genome shotgun (WGS) entry which is preliminary data.</text>
</comment>
<keyword evidence="3 7" id="KW-0436">Ligase</keyword>
<evidence type="ECO:0000256" key="9">
    <source>
        <dbReference type="PROSITE-ProRule" id="PRU10139"/>
    </source>
</evidence>
<dbReference type="PROSITE" id="PS00920">
    <property type="entry name" value="NITRIL_CHT_1"/>
    <property type="match status" value="1"/>
</dbReference>
<dbReference type="UniPathway" id="UPA00253">
    <property type="reaction ID" value="UER00334"/>
</dbReference>
<comment type="similarity">
    <text evidence="2 7 8">In the C-terminal section; belongs to the NAD synthetase family.</text>
</comment>
<dbReference type="PROSITE" id="PS50263">
    <property type="entry name" value="CN_HYDROLASE"/>
    <property type="match status" value="1"/>
</dbReference>
<dbReference type="InterPro" id="IPR022310">
    <property type="entry name" value="NAD/GMP_synthase"/>
</dbReference>
<evidence type="ECO:0000256" key="4">
    <source>
        <dbReference type="ARBA" id="ARBA00022741"/>
    </source>
</evidence>
<dbReference type="PANTHER" id="PTHR23090">
    <property type="entry name" value="NH 3 /GLUTAMINE-DEPENDENT NAD + SYNTHETASE"/>
    <property type="match status" value="1"/>
</dbReference>
<dbReference type="SUPFAM" id="SSF56317">
    <property type="entry name" value="Carbon-nitrogen hydrolase"/>
    <property type="match status" value="1"/>
</dbReference>
<feature type="domain" description="CN hydrolase" evidence="11">
    <location>
        <begin position="1"/>
        <end position="255"/>
    </location>
</feature>
<feature type="active site" description="Proton acceptor; for glutaminase activity" evidence="7">
    <location>
        <position position="41"/>
    </location>
</feature>
<comment type="similarity">
    <text evidence="10">Belongs to the NAD synthetase family.</text>
</comment>
<dbReference type="CDD" id="cd00553">
    <property type="entry name" value="NAD_synthase"/>
    <property type="match status" value="1"/>
</dbReference>
<dbReference type="InterPro" id="IPR014729">
    <property type="entry name" value="Rossmann-like_a/b/a_fold"/>
</dbReference>
<dbReference type="SUPFAM" id="SSF52402">
    <property type="entry name" value="Adenine nucleotide alpha hydrolases-like"/>
    <property type="match status" value="1"/>
</dbReference>
<dbReference type="GO" id="GO:0005737">
    <property type="term" value="C:cytoplasm"/>
    <property type="evidence" value="ECO:0007669"/>
    <property type="project" value="InterPro"/>
</dbReference>
<feature type="binding site" evidence="7">
    <location>
        <position position="516"/>
    </location>
    <ligand>
        <name>deamido-NAD(+)</name>
        <dbReference type="ChEBI" id="CHEBI:58437"/>
        <note>ligand shared between two neighboring subunits</note>
    </ligand>
</feature>
<feature type="binding site" evidence="7">
    <location>
        <position position="406"/>
    </location>
    <ligand>
        <name>deamido-NAD(+)</name>
        <dbReference type="ChEBI" id="CHEBI:58437"/>
        <note>ligand shared between two neighboring subunits</note>
    </ligand>
</feature>
<feature type="active site" description="Proton acceptor" evidence="9">
    <location>
        <position position="41"/>
    </location>
</feature>
<evidence type="ECO:0000313" key="13">
    <source>
        <dbReference type="Proteomes" id="UP000276223"/>
    </source>
</evidence>